<evidence type="ECO:0000313" key="1">
    <source>
        <dbReference type="EMBL" id="KAJ9112752.1"/>
    </source>
</evidence>
<accession>A0ACC2WNW3</accession>
<keyword evidence="2" id="KW-1185">Reference proteome</keyword>
<dbReference type="Proteomes" id="UP001230649">
    <property type="component" value="Unassembled WGS sequence"/>
</dbReference>
<organism evidence="1 2">
    <name type="scientific">Naganishia adeliensis</name>
    <dbReference type="NCBI Taxonomy" id="92952"/>
    <lineage>
        <taxon>Eukaryota</taxon>
        <taxon>Fungi</taxon>
        <taxon>Dikarya</taxon>
        <taxon>Basidiomycota</taxon>
        <taxon>Agaricomycotina</taxon>
        <taxon>Tremellomycetes</taxon>
        <taxon>Filobasidiales</taxon>
        <taxon>Filobasidiaceae</taxon>
        <taxon>Naganishia</taxon>
    </lineage>
</organism>
<reference evidence="1" key="1">
    <citation type="submission" date="2023-04" db="EMBL/GenBank/DDBJ databases">
        <title>Draft Genome sequencing of Naganishia species isolated from polar environments using Oxford Nanopore Technology.</title>
        <authorList>
            <person name="Leo P."/>
            <person name="Venkateswaran K."/>
        </authorList>
    </citation>
    <scope>NUCLEOTIDE SEQUENCE</scope>
    <source>
        <strain evidence="1">MNA-CCFEE 5262</strain>
    </source>
</reference>
<sequence length="747" mass="84207">MTHQSRYQWRVIEPRPPLRIDGISHHPSSHQQQKTSSPITFLPLVNPLASPKLGRRAPNCRLASSRGSRSTRAAASAAATPVETEEVVTTARAARATRRRGTATSARPVVLTTSKKTSSAANKSVKSNETEKPAQTKRPLSPTSTLSSPSDEEPSPVPSKQQSNKRVKTSKTEPESQESKATSELTVANDDEADQEQDSPVAVPQTGGKEQSKMSSDGEDFDYEDDTGFDDDVDMGASDTSEQGDAFDEDEGYDAFDVTAGADQPPPKKPYEITYKTLSIQAIQEEQKRLVEEVAGLIDTDASTAATLLRYFRWNREKLTETYWENPEKVLDDAGLEIVKSPVTATKPLPSRTKSRSAAASKKPFECPICCIDYSANEVDSQTLDLSCGHRFCKGCWKGYLENKIMDEAESGRIQCMESGCGRIVGEKTVEAMVDDKVKNRYRELLDRTYVDDNASLKWCPHPDCEYAVQTTQAPPRLLNQIIPIVKCGCNRQFCFGCGFSGDHRPLICKYVKLWEKKCADDSETSNWLMANTKECAKCNSTIEKNGGCNHMTCKKCRYEFCWVCMADWTTHGTAWYNCNRFDDKEGIQARDAQAKSRASLERYLHYFNRWANHEQSAKLDKELYMKTEKKMQEMQATSNLSWIEVQFAKRAVDVLMEARMTLKWTYAMAYYLKKCNSTTLFEDNQANLEQAVEDLSEMLEKPIEPETVPQIRTDVTNKTAFVQKRSDIIFQDTLTGHWEQRWEFSV</sequence>
<comment type="caution">
    <text evidence="1">The sequence shown here is derived from an EMBL/GenBank/DDBJ whole genome shotgun (WGS) entry which is preliminary data.</text>
</comment>
<protein>
    <submittedName>
        <fullName evidence="1">Uncharacterized protein</fullName>
    </submittedName>
</protein>
<dbReference type="EMBL" id="JASBWS010000014">
    <property type="protein sequence ID" value="KAJ9112752.1"/>
    <property type="molecule type" value="Genomic_DNA"/>
</dbReference>
<evidence type="ECO:0000313" key="2">
    <source>
        <dbReference type="Proteomes" id="UP001230649"/>
    </source>
</evidence>
<name>A0ACC2WNW3_9TREE</name>
<gene>
    <name evidence="1" type="ORF">QFC20_002077</name>
</gene>
<proteinExistence type="predicted"/>